<dbReference type="InterPro" id="IPR002347">
    <property type="entry name" value="SDR_fam"/>
</dbReference>
<sequence length="77" mass="7714">MKMSSSFSGLRLAAKAAGAAAGIPSPDAAAVALMMTAPVGRKGTPDDIARVVFFFCVSDLSMFMTGSTLLADGGDIA</sequence>
<keyword evidence="1" id="KW-0732">Signal</keyword>
<accession>A0A919KVP4</accession>
<reference evidence="2" key="2">
    <citation type="submission" date="2020-09" db="EMBL/GenBank/DDBJ databases">
        <authorList>
            <person name="Sun Q."/>
            <person name="Zhou Y."/>
        </authorList>
    </citation>
    <scope>NUCLEOTIDE SEQUENCE</scope>
    <source>
        <strain evidence="2">CGMCC 4.7398</strain>
    </source>
</reference>
<feature type="chain" id="PRO_5039532738" description="Enoyl-ACP reductase-like protein" evidence="1">
    <location>
        <begin position="20"/>
        <end position="77"/>
    </location>
</feature>
<feature type="signal peptide" evidence="1">
    <location>
        <begin position="1"/>
        <end position="19"/>
    </location>
</feature>
<evidence type="ECO:0008006" key="4">
    <source>
        <dbReference type="Google" id="ProtNLM"/>
    </source>
</evidence>
<reference evidence="2" key="1">
    <citation type="journal article" date="2014" name="Int. J. Syst. Evol. Microbiol.">
        <title>Complete genome sequence of Corynebacterium casei LMG S-19264T (=DSM 44701T), isolated from a smear-ripened cheese.</title>
        <authorList>
            <consortium name="US DOE Joint Genome Institute (JGI-PGF)"/>
            <person name="Walter F."/>
            <person name="Albersmeier A."/>
            <person name="Kalinowski J."/>
            <person name="Ruckert C."/>
        </authorList>
    </citation>
    <scope>NUCLEOTIDE SEQUENCE</scope>
    <source>
        <strain evidence="2">CGMCC 4.7398</strain>
    </source>
</reference>
<protein>
    <recommendedName>
        <fullName evidence="4">Enoyl-ACP reductase-like protein</fullName>
    </recommendedName>
</protein>
<dbReference type="EMBL" id="BNAS01000004">
    <property type="protein sequence ID" value="GHH75025.1"/>
    <property type="molecule type" value="Genomic_DNA"/>
</dbReference>
<keyword evidence="3" id="KW-1185">Reference proteome</keyword>
<gene>
    <name evidence="2" type="ORF">GCM10017772_30350</name>
</gene>
<dbReference type="Pfam" id="PF13561">
    <property type="entry name" value="adh_short_C2"/>
    <property type="match status" value="1"/>
</dbReference>
<evidence type="ECO:0000256" key="1">
    <source>
        <dbReference type="SAM" id="SignalP"/>
    </source>
</evidence>
<proteinExistence type="predicted"/>
<name>A0A919KVP4_9MICO</name>
<dbReference type="InterPro" id="IPR036291">
    <property type="entry name" value="NAD(P)-bd_dom_sf"/>
</dbReference>
<evidence type="ECO:0000313" key="2">
    <source>
        <dbReference type="EMBL" id="GHH75025.1"/>
    </source>
</evidence>
<dbReference type="SUPFAM" id="SSF51735">
    <property type="entry name" value="NAD(P)-binding Rossmann-fold domains"/>
    <property type="match status" value="1"/>
</dbReference>
<comment type="caution">
    <text evidence="2">The sequence shown here is derived from an EMBL/GenBank/DDBJ whole genome shotgun (WGS) entry which is preliminary data.</text>
</comment>
<organism evidence="2 3">
    <name type="scientific">Promicromonospora soli</name>
    <dbReference type="NCBI Taxonomy" id="2035533"/>
    <lineage>
        <taxon>Bacteria</taxon>
        <taxon>Bacillati</taxon>
        <taxon>Actinomycetota</taxon>
        <taxon>Actinomycetes</taxon>
        <taxon>Micrococcales</taxon>
        <taxon>Promicromonosporaceae</taxon>
        <taxon>Promicromonospora</taxon>
    </lineage>
</organism>
<evidence type="ECO:0000313" key="3">
    <source>
        <dbReference type="Proteomes" id="UP000627369"/>
    </source>
</evidence>
<dbReference type="Gene3D" id="3.40.50.720">
    <property type="entry name" value="NAD(P)-binding Rossmann-like Domain"/>
    <property type="match status" value="1"/>
</dbReference>
<dbReference type="Proteomes" id="UP000627369">
    <property type="component" value="Unassembled WGS sequence"/>
</dbReference>
<dbReference type="AlphaFoldDB" id="A0A919KVP4"/>